<dbReference type="AlphaFoldDB" id="A0A089NUD2"/>
<evidence type="ECO:0000313" key="1">
    <source>
        <dbReference type="EMBL" id="AIQ89433.1"/>
    </source>
</evidence>
<evidence type="ECO:0000313" key="2">
    <source>
        <dbReference type="Proteomes" id="UP000029492"/>
    </source>
</evidence>
<dbReference type="Proteomes" id="UP000029492">
    <property type="component" value="Chromosome"/>
</dbReference>
<dbReference type="KEGG" id="mor:MOC_1678"/>
<accession>A0A089NUD2</accession>
<name>A0A089NUD2_9HYPH</name>
<keyword evidence="2" id="KW-1185">Reference proteome</keyword>
<reference evidence="1 2" key="1">
    <citation type="journal article" date="2014" name="PLoS ONE">
        <title>Genome Information of Methylobacterium oryzae, a Plant-Probiotic Methylotroph in the Phyllosphere.</title>
        <authorList>
            <person name="Kwak M.J."/>
            <person name="Jeong H."/>
            <person name="Madhaiyan M."/>
            <person name="Lee Y."/>
            <person name="Sa T.M."/>
            <person name="Oh T.K."/>
            <person name="Kim J.F."/>
        </authorList>
    </citation>
    <scope>NUCLEOTIDE SEQUENCE [LARGE SCALE GENOMIC DNA]</scope>
    <source>
        <strain evidence="1 2">CBMB20</strain>
    </source>
</reference>
<organism evidence="1 2">
    <name type="scientific">Methylobacterium oryzae CBMB20</name>
    <dbReference type="NCBI Taxonomy" id="693986"/>
    <lineage>
        <taxon>Bacteria</taxon>
        <taxon>Pseudomonadati</taxon>
        <taxon>Pseudomonadota</taxon>
        <taxon>Alphaproteobacteria</taxon>
        <taxon>Hyphomicrobiales</taxon>
        <taxon>Methylobacteriaceae</taxon>
        <taxon>Methylobacterium</taxon>
    </lineage>
</organism>
<sequence>MSTSADPPNARAEKAALRKATLRAHIKNVLSTIRSHHTGRGRASMRVSRYTLGRWFRGIAAGANPLFA</sequence>
<dbReference type="RefSeq" id="WP_043382414.1">
    <property type="nucleotide sequence ID" value="NZ_CP003811.1"/>
</dbReference>
<proteinExistence type="predicted"/>
<dbReference type="HOGENOM" id="CLU_2789190_0_0_5"/>
<dbReference type="GeneID" id="96606451"/>
<protein>
    <submittedName>
        <fullName evidence="1">Protein of unassigned function</fullName>
    </submittedName>
</protein>
<dbReference type="EMBL" id="CP003811">
    <property type="protein sequence ID" value="AIQ89433.1"/>
    <property type="molecule type" value="Genomic_DNA"/>
</dbReference>
<dbReference type="eggNOG" id="ENOG5032PZC">
    <property type="taxonomic scope" value="Bacteria"/>
</dbReference>
<gene>
    <name evidence="1" type="ORF">MOC_1678</name>
</gene>